<proteinExistence type="predicted"/>
<protein>
    <submittedName>
        <fullName evidence="1">Uncharacterized protein</fullName>
    </submittedName>
</protein>
<reference evidence="1" key="1">
    <citation type="submission" date="2020-02" db="EMBL/GenBank/DDBJ databases">
        <authorList>
            <person name="Meier V. D."/>
        </authorList>
    </citation>
    <scope>NUCLEOTIDE SEQUENCE</scope>
    <source>
        <strain evidence="1">AVDCRST_MAG38</strain>
    </source>
</reference>
<dbReference type="EMBL" id="CADCVJ010000206">
    <property type="protein sequence ID" value="CAA9488123.1"/>
    <property type="molecule type" value="Genomic_DNA"/>
</dbReference>
<accession>A0A6J4S326</accession>
<gene>
    <name evidence="1" type="ORF">AVDCRST_MAG38-2461</name>
</gene>
<dbReference type="AlphaFoldDB" id="A0A6J4S326"/>
<sequence>MQLARTDARMTRVDPAHAPGSYAENLVVVDLARAAVTGYELLTRIAGPPEASPDA</sequence>
<organism evidence="1">
    <name type="scientific">uncultured Solirubrobacteraceae bacterium</name>
    <dbReference type="NCBI Taxonomy" id="1162706"/>
    <lineage>
        <taxon>Bacteria</taxon>
        <taxon>Bacillati</taxon>
        <taxon>Actinomycetota</taxon>
        <taxon>Thermoleophilia</taxon>
        <taxon>Solirubrobacterales</taxon>
        <taxon>Solirubrobacteraceae</taxon>
        <taxon>environmental samples</taxon>
    </lineage>
</organism>
<evidence type="ECO:0000313" key="1">
    <source>
        <dbReference type="EMBL" id="CAA9488123.1"/>
    </source>
</evidence>
<name>A0A6J4S326_9ACTN</name>